<dbReference type="RefSeq" id="WP_044297696.1">
    <property type="nucleotide sequence ID" value="NZ_CABMJZ010000132.1"/>
</dbReference>
<name>A0A4U8Q0Z3_9FIRM</name>
<dbReference type="STRING" id="180332.GCA_000797495_01782"/>
<protein>
    <submittedName>
        <fullName evidence="1">Uncharacterized protein</fullName>
    </submittedName>
</protein>
<dbReference type="AlphaFoldDB" id="A0A4U8Q0Z3"/>
<evidence type="ECO:0000313" key="2">
    <source>
        <dbReference type="Proteomes" id="UP000306509"/>
    </source>
</evidence>
<reference evidence="1 2" key="1">
    <citation type="journal article" date="2019" name="Anaerobe">
        <title>Detection of Robinsoniella peoriensis in multiple bone samples of a trauma patient.</title>
        <authorList>
            <person name="Schrottner P."/>
            <person name="Hartwich K."/>
            <person name="Bunk B."/>
            <person name="Schober I."/>
            <person name="Helbig S."/>
            <person name="Rudolph W.W."/>
            <person name="Gunzer F."/>
        </authorList>
    </citation>
    <scope>NUCLEOTIDE SEQUENCE [LARGE SCALE GENOMIC DNA]</scope>
    <source>
        <strain evidence="1 2">DSM 106044</strain>
    </source>
</reference>
<accession>A0A4U8Q0Z3</accession>
<dbReference type="Proteomes" id="UP000306509">
    <property type="component" value="Unassembled WGS sequence"/>
</dbReference>
<dbReference type="OrthoDB" id="9993195at2"/>
<evidence type="ECO:0000313" key="1">
    <source>
        <dbReference type="EMBL" id="TLC97928.1"/>
    </source>
</evidence>
<organism evidence="1 2">
    <name type="scientific">Robinsoniella peoriensis</name>
    <dbReference type="NCBI Taxonomy" id="180332"/>
    <lineage>
        <taxon>Bacteria</taxon>
        <taxon>Bacillati</taxon>
        <taxon>Bacillota</taxon>
        <taxon>Clostridia</taxon>
        <taxon>Lachnospirales</taxon>
        <taxon>Lachnospiraceae</taxon>
        <taxon>Robinsoniella</taxon>
    </lineage>
</organism>
<dbReference type="EMBL" id="QGQD01000107">
    <property type="protein sequence ID" value="TLC97928.1"/>
    <property type="molecule type" value="Genomic_DNA"/>
</dbReference>
<sequence>MKVLYKNMDQLLSVMDVNKAEYLMDEEILEFCGPEEDFGIKISLPLAEKIISALYQDDKADVTQFTYCEIDSFYEDDDEDEEDDDFDEDDDEDFIDEILDSMEQNKIPGSRRITFPRK</sequence>
<proteinExistence type="predicted"/>
<keyword evidence="2" id="KW-1185">Reference proteome</keyword>
<comment type="caution">
    <text evidence="1">The sequence shown here is derived from an EMBL/GenBank/DDBJ whole genome shotgun (WGS) entry which is preliminary data.</text>
</comment>
<gene>
    <name evidence="1" type="ORF">DSM106044_05293</name>
</gene>